<dbReference type="Proteomes" id="UP001372338">
    <property type="component" value="Unassembled WGS sequence"/>
</dbReference>
<name>A0AAN9F4L9_CROPI</name>
<dbReference type="EMBL" id="JAYWIO010000004">
    <property type="protein sequence ID" value="KAK7268355.1"/>
    <property type="molecule type" value="Genomic_DNA"/>
</dbReference>
<dbReference type="AlphaFoldDB" id="A0AAN9F4L9"/>
<organism evidence="1 2">
    <name type="scientific">Crotalaria pallida</name>
    <name type="common">Smooth rattlebox</name>
    <name type="synonym">Crotalaria striata</name>
    <dbReference type="NCBI Taxonomy" id="3830"/>
    <lineage>
        <taxon>Eukaryota</taxon>
        <taxon>Viridiplantae</taxon>
        <taxon>Streptophyta</taxon>
        <taxon>Embryophyta</taxon>
        <taxon>Tracheophyta</taxon>
        <taxon>Spermatophyta</taxon>
        <taxon>Magnoliopsida</taxon>
        <taxon>eudicotyledons</taxon>
        <taxon>Gunneridae</taxon>
        <taxon>Pentapetalae</taxon>
        <taxon>rosids</taxon>
        <taxon>fabids</taxon>
        <taxon>Fabales</taxon>
        <taxon>Fabaceae</taxon>
        <taxon>Papilionoideae</taxon>
        <taxon>50 kb inversion clade</taxon>
        <taxon>genistoids sensu lato</taxon>
        <taxon>core genistoids</taxon>
        <taxon>Crotalarieae</taxon>
        <taxon>Crotalaria</taxon>
    </lineage>
</organism>
<comment type="caution">
    <text evidence="1">The sequence shown here is derived from an EMBL/GenBank/DDBJ whole genome shotgun (WGS) entry which is preliminary data.</text>
</comment>
<accession>A0AAN9F4L9</accession>
<evidence type="ECO:0000313" key="2">
    <source>
        <dbReference type="Proteomes" id="UP001372338"/>
    </source>
</evidence>
<proteinExistence type="predicted"/>
<evidence type="ECO:0000313" key="1">
    <source>
        <dbReference type="EMBL" id="KAK7268355.1"/>
    </source>
</evidence>
<sequence>MLFVFFKDTGYSEIMFVKSEDVGEDFRSLEQDKPFGSSLIDYKLHHPSVATLPAEIFGTPTQRTGFMPQPGKAPPAV</sequence>
<reference evidence="1 2" key="1">
    <citation type="submission" date="2024-01" db="EMBL/GenBank/DDBJ databases">
        <title>The genomes of 5 underutilized Papilionoideae crops provide insights into root nodulation and disease resistanc.</title>
        <authorList>
            <person name="Yuan L."/>
        </authorList>
    </citation>
    <scope>NUCLEOTIDE SEQUENCE [LARGE SCALE GENOMIC DNA]</scope>
    <source>
        <strain evidence="1">ZHUSHIDOU_FW_LH</strain>
        <tissue evidence="1">Leaf</tissue>
    </source>
</reference>
<gene>
    <name evidence="1" type="ORF">RIF29_21053</name>
</gene>
<protein>
    <submittedName>
        <fullName evidence="1">Uncharacterized protein</fullName>
    </submittedName>
</protein>
<keyword evidence="2" id="KW-1185">Reference proteome</keyword>